<evidence type="ECO:0000256" key="1">
    <source>
        <dbReference type="ARBA" id="ARBA00007957"/>
    </source>
</evidence>
<dbReference type="GO" id="GO:0045892">
    <property type="term" value="P:negative regulation of DNA-templated transcription"/>
    <property type="evidence" value="ECO:0007669"/>
    <property type="project" value="TreeGrafter"/>
</dbReference>
<evidence type="ECO:0000256" key="6">
    <source>
        <dbReference type="ARBA" id="ARBA00023163"/>
    </source>
</evidence>
<keyword evidence="9" id="KW-1185">Reference proteome</keyword>
<gene>
    <name evidence="8" type="ORF">E5J99_00640</name>
</gene>
<sequence>MPGYGFSGYFCGESFLPVTPSSDHLHPAVSRPEPAVLQQRLAAAGLRATHQRILILESLLVLPGHPTAEQVHRQVMANTPTVSLGTVYKTLDSFVEVGLTKRVASADAQCRRYDSDCSEHHHLYCTDTKEIIDYCNPQLDALIRDFFAKQGLENFQPHSFSLHIAGTRVS</sequence>
<dbReference type="GO" id="GO:1900376">
    <property type="term" value="P:regulation of secondary metabolite biosynthetic process"/>
    <property type="evidence" value="ECO:0007669"/>
    <property type="project" value="TreeGrafter"/>
</dbReference>
<evidence type="ECO:0000313" key="8">
    <source>
        <dbReference type="EMBL" id="TGE20109.1"/>
    </source>
</evidence>
<dbReference type="InterPro" id="IPR002481">
    <property type="entry name" value="FUR"/>
</dbReference>
<proteinExistence type="inferred from homology"/>
<dbReference type="PANTHER" id="PTHR33202:SF7">
    <property type="entry name" value="FERRIC UPTAKE REGULATION PROTEIN"/>
    <property type="match status" value="1"/>
</dbReference>
<evidence type="ECO:0000256" key="7">
    <source>
        <dbReference type="PIRSR" id="PIRSR602481-1"/>
    </source>
</evidence>
<keyword evidence="2" id="KW-0678">Repressor</keyword>
<comment type="similarity">
    <text evidence="1">Belongs to the Fur family.</text>
</comment>
<protein>
    <submittedName>
        <fullName evidence="8">Transcriptional repressor</fullName>
    </submittedName>
</protein>
<dbReference type="CDD" id="cd07153">
    <property type="entry name" value="Fur_like"/>
    <property type="match status" value="1"/>
</dbReference>
<dbReference type="InterPro" id="IPR043135">
    <property type="entry name" value="Fur_C"/>
</dbReference>
<evidence type="ECO:0000256" key="5">
    <source>
        <dbReference type="ARBA" id="ARBA00023125"/>
    </source>
</evidence>
<dbReference type="GO" id="GO:0008270">
    <property type="term" value="F:zinc ion binding"/>
    <property type="evidence" value="ECO:0007669"/>
    <property type="project" value="TreeGrafter"/>
</dbReference>
<keyword evidence="3 7" id="KW-0862">Zinc</keyword>
<dbReference type="SUPFAM" id="SSF46785">
    <property type="entry name" value="Winged helix' DNA-binding domain"/>
    <property type="match status" value="1"/>
</dbReference>
<keyword evidence="7" id="KW-0479">Metal-binding</keyword>
<dbReference type="GO" id="GO:0003700">
    <property type="term" value="F:DNA-binding transcription factor activity"/>
    <property type="evidence" value="ECO:0007669"/>
    <property type="project" value="InterPro"/>
</dbReference>
<dbReference type="AlphaFoldDB" id="A0A4Z0PS17"/>
<dbReference type="Gene3D" id="1.10.10.10">
    <property type="entry name" value="Winged helix-like DNA-binding domain superfamily/Winged helix DNA-binding domain"/>
    <property type="match status" value="1"/>
</dbReference>
<dbReference type="InterPro" id="IPR036388">
    <property type="entry name" value="WH-like_DNA-bd_sf"/>
</dbReference>
<accession>A0A4Z0PS17</accession>
<keyword evidence="6" id="KW-0804">Transcription</keyword>
<comment type="caution">
    <text evidence="8">The sequence shown here is derived from an EMBL/GenBank/DDBJ whole genome shotgun (WGS) entry which is preliminary data.</text>
</comment>
<dbReference type="Gene3D" id="3.30.1490.190">
    <property type="match status" value="1"/>
</dbReference>
<dbReference type="OrthoDB" id="594893at2"/>
<comment type="cofactor">
    <cofactor evidence="7">
        <name>Zn(2+)</name>
        <dbReference type="ChEBI" id="CHEBI:29105"/>
    </cofactor>
    <text evidence="7">Binds 1 zinc ion per subunit.</text>
</comment>
<evidence type="ECO:0000313" key="9">
    <source>
        <dbReference type="Proteomes" id="UP000297739"/>
    </source>
</evidence>
<reference evidence="8 9" key="1">
    <citation type="submission" date="2019-04" db="EMBL/GenBank/DDBJ databases">
        <authorList>
            <person name="Feng G."/>
            <person name="Zhang J."/>
            <person name="Zhu H."/>
        </authorList>
    </citation>
    <scope>NUCLEOTIDE SEQUENCE [LARGE SCALE GENOMIC DNA]</scope>
    <source>
        <strain evidence="8 9">JCM 17223</strain>
    </source>
</reference>
<dbReference type="GO" id="GO:0000976">
    <property type="term" value="F:transcription cis-regulatory region binding"/>
    <property type="evidence" value="ECO:0007669"/>
    <property type="project" value="TreeGrafter"/>
</dbReference>
<name>A0A4Z0PS17_9BACT</name>
<evidence type="ECO:0000256" key="2">
    <source>
        <dbReference type="ARBA" id="ARBA00022491"/>
    </source>
</evidence>
<dbReference type="InterPro" id="IPR036390">
    <property type="entry name" value="WH_DNA-bd_sf"/>
</dbReference>
<organism evidence="8 9">
    <name type="scientific">Hymenobacter elongatus</name>
    <dbReference type="NCBI Taxonomy" id="877208"/>
    <lineage>
        <taxon>Bacteria</taxon>
        <taxon>Pseudomonadati</taxon>
        <taxon>Bacteroidota</taxon>
        <taxon>Cytophagia</taxon>
        <taxon>Cytophagales</taxon>
        <taxon>Hymenobacteraceae</taxon>
        <taxon>Hymenobacter</taxon>
    </lineage>
</organism>
<keyword evidence="5" id="KW-0238">DNA-binding</keyword>
<evidence type="ECO:0000256" key="4">
    <source>
        <dbReference type="ARBA" id="ARBA00023015"/>
    </source>
</evidence>
<feature type="binding site" evidence="7">
    <location>
        <position position="125"/>
    </location>
    <ligand>
        <name>Zn(2+)</name>
        <dbReference type="ChEBI" id="CHEBI:29105"/>
    </ligand>
</feature>
<evidence type="ECO:0000256" key="3">
    <source>
        <dbReference type="ARBA" id="ARBA00022833"/>
    </source>
</evidence>
<dbReference type="PANTHER" id="PTHR33202">
    <property type="entry name" value="ZINC UPTAKE REGULATION PROTEIN"/>
    <property type="match status" value="1"/>
</dbReference>
<dbReference type="Proteomes" id="UP000297739">
    <property type="component" value="Unassembled WGS sequence"/>
</dbReference>
<keyword evidence="4" id="KW-0805">Transcription regulation</keyword>
<dbReference type="EMBL" id="SRLD01000001">
    <property type="protein sequence ID" value="TGE20109.1"/>
    <property type="molecule type" value="Genomic_DNA"/>
</dbReference>
<dbReference type="Pfam" id="PF01475">
    <property type="entry name" value="FUR"/>
    <property type="match status" value="1"/>
</dbReference>